<dbReference type="RefSeq" id="WP_231319968.1">
    <property type="nucleotide sequence ID" value="NZ_CP088156.1"/>
</dbReference>
<evidence type="ECO:0000313" key="1">
    <source>
        <dbReference type="EMBL" id="UFZ03955.1"/>
    </source>
</evidence>
<gene>
    <name evidence="1" type="ORF">LQG66_32970</name>
</gene>
<dbReference type="EMBL" id="CP088156">
    <property type="protein sequence ID" value="UFZ03955.1"/>
    <property type="molecule type" value="Genomic_DNA"/>
</dbReference>
<keyword evidence="2" id="KW-1185">Reference proteome</keyword>
<sequence>MSGPSLEDSAPSTDMELDAGIRRAVLVLRSGGIETFESCEGGPGHAFPDPTVKFEGSAWAGYKALAVAMEHGLPVLRMQRVYGVMDGQLEGPWWELVFRTTVRNEAD</sequence>
<proteinExistence type="predicted"/>
<reference evidence="1" key="1">
    <citation type="journal article" date="2024" name="Antonie Van Leeuwenhoek">
        <title>Bradyrhizobium ontarionense sp. nov., a novel bacterial symbiont isolated from Aeschynomene indica (Indian jointvetch), harbours photosynthesis, nitrogen fixation and nitrous oxide (N2O) reductase genes.</title>
        <authorList>
            <person name="Bromfield E.S.P."/>
            <person name="Cloutier S."/>
        </authorList>
    </citation>
    <scope>NUCLEOTIDE SEQUENCE</scope>
    <source>
        <strain evidence="1">A19</strain>
    </source>
</reference>
<evidence type="ECO:0000313" key="2">
    <source>
        <dbReference type="Proteomes" id="UP001431010"/>
    </source>
</evidence>
<name>A0ABY3R9B1_9BRAD</name>
<accession>A0ABY3R9B1</accession>
<protein>
    <submittedName>
        <fullName evidence="1">Uncharacterized protein</fullName>
    </submittedName>
</protein>
<organism evidence="1 2">
    <name type="scientific">Bradyrhizobium ontarionense</name>
    <dbReference type="NCBI Taxonomy" id="2898149"/>
    <lineage>
        <taxon>Bacteria</taxon>
        <taxon>Pseudomonadati</taxon>
        <taxon>Pseudomonadota</taxon>
        <taxon>Alphaproteobacteria</taxon>
        <taxon>Hyphomicrobiales</taxon>
        <taxon>Nitrobacteraceae</taxon>
        <taxon>Bradyrhizobium</taxon>
    </lineage>
</organism>
<dbReference type="Proteomes" id="UP001431010">
    <property type="component" value="Chromosome"/>
</dbReference>